<name>A0ACC2RVR4_9FUNG</name>
<evidence type="ECO:0000313" key="2">
    <source>
        <dbReference type="Proteomes" id="UP001165960"/>
    </source>
</evidence>
<gene>
    <name evidence="1" type="ORF">DSO57_1017629</name>
</gene>
<dbReference type="EMBL" id="QTSX02006464">
    <property type="protein sequence ID" value="KAJ9054154.1"/>
    <property type="molecule type" value="Genomic_DNA"/>
</dbReference>
<comment type="caution">
    <text evidence="1">The sequence shown here is derived from an EMBL/GenBank/DDBJ whole genome shotgun (WGS) entry which is preliminary data.</text>
</comment>
<reference evidence="1" key="1">
    <citation type="submission" date="2022-04" db="EMBL/GenBank/DDBJ databases">
        <title>Genome of the entomopathogenic fungus Entomophthora muscae.</title>
        <authorList>
            <person name="Elya C."/>
            <person name="Lovett B.R."/>
            <person name="Lee E."/>
            <person name="Macias A.M."/>
            <person name="Hajek A.E."/>
            <person name="De Bivort B.L."/>
            <person name="Kasson M.T."/>
            <person name="De Fine Licht H.H."/>
            <person name="Stajich J.E."/>
        </authorList>
    </citation>
    <scope>NUCLEOTIDE SEQUENCE</scope>
    <source>
        <strain evidence="1">Berkeley</strain>
    </source>
</reference>
<evidence type="ECO:0000313" key="1">
    <source>
        <dbReference type="EMBL" id="KAJ9054154.1"/>
    </source>
</evidence>
<keyword evidence="2" id="KW-1185">Reference proteome</keyword>
<sequence length="96" mass="10771">MQSYLDLAVRLESVIMELEREKDDVVIIAHESVLQCLYGYFFDLKETEIPFLRFGYDSIVEVVPSAYGSKETLLPTGIDLTLSPADSITSLSPIPQ</sequence>
<protein>
    <submittedName>
        <fullName evidence="1">Uncharacterized protein</fullName>
    </submittedName>
</protein>
<dbReference type="Proteomes" id="UP001165960">
    <property type="component" value="Unassembled WGS sequence"/>
</dbReference>
<accession>A0ACC2RVR4</accession>
<proteinExistence type="predicted"/>
<organism evidence="1 2">
    <name type="scientific">Entomophthora muscae</name>
    <dbReference type="NCBI Taxonomy" id="34485"/>
    <lineage>
        <taxon>Eukaryota</taxon>
        <taxon>Fungi</taxon>
        <taxon>Fungi incertae sedis</taxon>
        <taxon>Zoopagomycota</taxon>
        <taxon>Entomophthoromycotina</taxon>
        <taxon>Entomophthoromycetes</taxon>
        <taxon>Entomophthorales</taxon>
        <taxon>Entomophthoraceae</taxon>
        <taxon>Entomophthora</taxon>
    </lineage>
</organism>